<feature type="domain" description="J" evidence="3">
    <location>
        <begin position="5"/>
        <end position="70"/>
    </location>
</feature>
<evidence type="ECO:0000256" key="2">
    <source>
        <dbReference type="ARBA" id="ARBA00023186"/>
    </source>
</evidence>
<dbReference type="EMBL" id="VULR01000008">
    <property type="protein sequence ID" value="MSS43491.1"/>
    <property type="molecule type" value="Genomic_DNA"/>
</dbReference>
<dbReference type="GO" id="GO:0008168">
    <property type="term" value="F:methyltransferase activity"/>
    <property type="evidence" value="ECO:0007669"/>
    <property type="project" value="InterPro"/>
</dbReference>
<dbReference type="FunFam" id="2.60.260.20:FF:000013">
    <property type="entry name" value="DnaJ subfamily B member 11"/>
    <property type="match status" value="1"/>
</dbReference>
<gene>
    <name evidence="4" type="ORF">FYJ27_07080</name>
</gene>
<comment type="caution">
    <text evidence="4">The sequence shown here is derived from an EMBL/GenBank/DDBJ whole genome shotgun (WGS) entry which is preliminary data.</text>
</comment>
<dbReference type="GO" id="GO:0032259">
    <property type="term" value="P:methylation"/>
    <property type="evidence" value="ECO:0007669"/>
    <property type="project" value="InterPro"/>
</dbReference>
<dbReference type="Gene3D" id="1.10.287.110">
    <property type="entry name" value="DnaJ domain"/>
    <property type="match status" value="1"/>
</dbReference>
<dbReference type="SMART" id="SM00271">
    <property type="entry name" value="DnaJ"/>
    <property type="match status" value="1"/>
</dbReference>
<evidence type="ECO:0000256" key="1">
    <source>
        <dbReference type="ARBA" id="ARBA00022705"/>
    </source>
</evidence>
<dbReference type="GO" id="GO:0006260">
    <property type="term" value="P:DNA replication"/>
    <property type="evidence" value="ECO:0007669"/>
    <property type="project" value="UniProtKB-KW"/>
</dbReference>
<dbReference type="FunFam" id="1.10.287.110:FF:000034">
    <property type="entry name" value="Chaperone protein DnaJ"/>
    <property type="match status" value="1"/>
</dbReference>
<evidence type="ECO:0000313" key="5">
    <source>
        <dbReference type="Proteomes" id="UP000462760"/>
    </source>
</evidence>
<reference evidence="4 5" key="1">
    <citation type="submission" date="2019-08" db="EMBL/GenBank/DDBJ databases">
        <title>In-depth cultivation of the pig gut microbiome towards novel bacterial diversity and tailored functional studies.</title>
        <authorList>
            <person name="Wylensek D."/>
            <person name="Hitch T.C.A."/>
            <person name="Clavel T."/>
        </authorList>
    </citation>
    <scope>NUCLEOTIDE SEQUENCE [LARGE SCALE GENOMIC DNA]</scope>
    <source>
        <strain evidence="4 5">Med78-601-WT-4W-RMD-3</strain>
    </source>
</reference>
<sequence>MEYKDYYKILGVDRNADQEEIKKAYRKLAKKYHPDLNPGDKSAQEKFKDVNEAYEVLGDEQKRKKYDMFGSNGNFTNGQNFDPSQFGFDNFGNGRSYTYTYTTNGEGFSDFFNMFFGGEDFGISDLFGGGRRRQNFYNEPKQNIESEISISLREAYKGTRKKVSFRIGNETKTISVNIPKGILPGKKIKIDGKKIGINGDLYLKVNILEDAKFKLDGLDLTTRIKILPWEAVFGTEVLVETLSGKIKVKIPSGIESGKKIRIPRNGYSDMKGNTGDLYIEIVIVNPPYLTEEQKRLYKKLRDISNYNPRE</sequence>
<name>A0A844FHQ1_9FIRM</name>
<dbReference type="Pfam" id="PF00226">
    <property type="entry name" value="DnaJ"/>
    <property type="match status" value="1"/>
</dbReference>
<dbReference type="Proteomes" id="UP000462760">
    <property type="component" value="Unassembled WGS sequence"/>
</dbReference>
<keyword evidence="2" id="KW-0143">Chaperone</keyword>
<dbReference type="Gene3D" id="2.60.260.20">
    <property type="entry name" value="Urease metallochaperone UreE, N-terminal domain"/>
    <property type="match status" value="2"/>
</dbReference>
<dbReference type="CDD" id="cd10747">
    <property type="entry name" value="DnaJ_C"/>
    <property type="match status" value="1"/>
</dbReference>
<dbReference type="AlphaFoldDB" id="A0A844FHQ1"/>
<dbReference type="InterPro" id="IPR051938">
    <property type="entry name" value="Apopto_cytoskel_mod"/>
</dbReference>
<dbReference type="InterPro" id="IPR002939">
    <property type="entry name" value="DnaJ_C"/>
</dbReference>
<dbReference type="InterPro" id="IPR002052">
    <property type="entry name" value="DNA_methylase_N6_adenine_CS"/>
</dbReference>
<dbReference type="SUPFAM" id="SSF49493">
    <property type="entry name" value="HSP40/DnaJ peptide-binding domain"/>
    <property type="match status" value="2"/>
</dbReference>
<dbReference type="InterPro" id="IPR008971">
    <property type="entry name" value="HSP40/DnaJ_pept-bd"/>
</dbReference>
<dbReference type="PROSITE" id="PS50076">
    <property type="entry name" value="DNAJ_2"/>
    <property type="match status" value="1"/>
</dbReference>
<dbReference type="CDD" id="cd06257">
    <property type="entry name" value="DnaJ"/>
    <property type="match status" value="1"/>
</dbReference>
<dbReference type="PRINTS" id="PR00625">
    <property type="entry name" value="JDOMAIN"/>
</dbReference>
<dbReference type="InterPro" id="IPR036869">
    <property type="entry name" value="J_dom_sf"/>
</dbReference>
<evidence type="ECO:0000313" key="4">
    <source>
        <dbReference type="EMBL" id="MSS43491.1"/>
    </source>
</evidence>
<evidence type="ECO:0000259" key="3">
    <source>
        <dbReference type="PROSITE" id="PS50076"/>
    </source>
</evidence>
<dbReference type="GO" id="GO:0003676">
    <property type="term" value="F:nucleic acid binding"/>
    <property type="evidence" value="ECO:0007669"/>
    <property type="project" value="InterPro"/>
</dbReference>
<keyword evidence="1" id="KW-0235">DNA replication</keyword>
<organism evidence="4 5">
    <name type="scientific">Anaerosalibacter bizertensis</name>
    <dbReference type="NCBI Taxonomy" id="932217"/>
    <lineage>
        <taxon>Bacteria</taxon>
        <taxon>Bacillati</taxon>
        <taxon>Bacillota</taxon>
        <taxon>Tissierellia</taxon>
        <taxon>Tissierellales</taxon>
        <taxon>Sporanaerobacteraceae</taxon>
        <taxon>Anaerosalibacter</taxon>
    </lineage>
</organism>
<dbReference type="Pfam" id="PF01556">
    <property type="entry name" value="DnaJ_C"/>
    <property type="match status" value="1"/>
</dbReference>
<dbReference type="PROSITE" id="PS00092">
    <property type="entry name" value="N6_MTASE"/>
    <property type="match status" value="1"/>
</dbReference>
<dbReference type="PANTHER" id="PTHR44145:SF3">
    <property type="entry name" value="DNAJ HOMOLOG SUBFAMILY A MEMBER 3, MITOCHONDRIAL"/>
    <property type="match status" value="1"/>
</dbReference>
<dbReference type="SUPFAM" id="SSF46565">
    <property type="entry name" value="Chaperone J-domain"/>
    <property type="match status" value="1"/>
</dbReference>
<dbReference type="InterPro" id="IPR018253">
    <property type="entry name" value="DnaJ_domain_CS"/>
</dbReference>
<dbReference type="RefSeq" id="WP_154484173.1">
    <property type="nucleotide sequence ID" value="NZ_JBCLQA010000004.1"/>
</dbReference>
<protein>
    <submittedName>
        <fullName evidence="4">J domain-containing protein</fullName>
    </submittedName>
</protein>
<dbReference type="OrthoDB" id="9779889at2"/>
<accession>A0A844FHQ1</accession>
<dbReference type="PANTHER" id="PTHR44145">
    <property type="entry name" value="DNAJ HOMOLOG SUBFAMILY A MEMBER 3, MITOCHONDRIAL"/>
    <property type="match status" value="1"/>
</dbReference>
<dbReference type="GO" id="GO:0006457">
    <property type="term" value="P:protein folding"/>
    <property type="evidence" value="ECO:0007669"/>
    <property type="project" value="InterPro"/>
</dbReference>
<proteinExistence type="predicted"/>
<dbReference type="GO" id="GO:0051082">
    <property type="term" value="F:unfolded protein binding"/>
    <property type="evidence" value="ECO:0007669"/>
    <property type="project" value="InterPro"/>
</dbReference>
<dbReference type="InterPro" id="IPR001623">
    <property type="entry name" value="DnaJ_domain"/>
</dbReference>
<dbReference type="PROSITE" id="PS00636">
    <property type="entry name" value="DNAJ_1"/>
    <property type="match status" value="1"/>
</dbReference>